<gene>
    <name evidence="1" type="ORF">PTD2_20207</name>
</gene>
<dbReference type="EMBL" id="AAOH01000004">
    <property type="protein sequence ID" value="EAR28175.1"/>
    <property type="molecule type" value="Genomic_DNA"/>
</dbReference>
<proteinExistence type="predicted"/>
<reference evidence="1 2" key="1">
    <citation type="submission" date="2006-02" db="EMBL/GenBank/DDBJ databases">
        <authorList>
            <person name="Moran M.A."/>
            <person name="Kjelleberg S."/>
            <person name="Egan S."/>
            <person name="Saunders N."/>
            <person name="Thomas T."/>
            <person name="Ferriera S."/>
            <person name="Johnson J."/>
            <person name="Kravitz S."/>
            <person name="Halpern A."/>
            <person name="Remington K."/>
            <person name="Beeson K."/>
            <person name="Tran B."/>
            <person name="Rogers Y.-H."/>
            <person name="Friedman R."/>
            <person name="Venter J.C."/>
        </authorList>
    </citation>
    <scope>NUCLEOTIDE SEQUENCE [LARGE SCALE GENOMIC DNA]</scope>
    <source>
        <strain evidence="1 2">D2</strain>
    </source>
</reference>
<evidence type="ECO:0000313" key="1">
    <source>
        <dbReference type="EMBL" id="EAR28175.1"/>
    </source>
</evidence>
<sequence length="81" mass="9024">MLEITNSPTTNIYVICPCIAFVNALGNSQRTNRVKKLFKSNRHVMQILTGQDKLKNIALFTYIPGSKDGVAAYLHSRGKNV</sequence>
<evidence type="ECO:0000313" key="2">
    <source>
        <dbReference type="Proteomes" id="UP000006201"/>
    </source>
</evidence>
<accession>A4C9W7</accession>
<protein>
    <submittedName>
        <fullName evidence="1">Uncharacterized protein</fullName>
    </submittedName>
</protein>
<comment type="caution">
    <text evidence="1">The sequence shown here is derived from an EMBL/GenBank/DDBJ whole genome shotgun (WGS) entry which is preliminary data.</text>
</comment>
<name>A4C9W7_9GAMM</name>
<dbReference type="HOGENOM" id="CLU_2571259_0_0_6"/>
<dbReference type="OrthoDB" id="6399948at2"/>
<dbReference type="STRING" id="87626.PTD2_20207"/>
<dbReference type="RefSeq" id="WP_009840007.1">
    <property type="nucleotide sequence ID" value="NZ_CH959301.1"/>
</dbReference>
<dbReference type="AlphaFoldDB" id="A4C9W7"/>
<organism evidence="1 2">
    <name type="scientific">Pseudoalteromonas tunicata D2</name>
    <dbReference type="NCBI Taxonomy" id="87626"/>
    <lineage>
        <taxon>Bacteria</taxon>
        <taxon>Pseudomonadati</taxon>
        <taxon>Pseudomonadota</taxon>
        <taxon>Gammaproteobacteria</taxon>
        <taxon>Alteromonadales</taxon>
        <taxon>Pseudoalteromonadaceae</taxon>
        <taxon>Pseudoalteromonas</taxon>
    </lineage>
</organism>
<keyword evidence="2" id="KW-1185">Reference proteome</keyword>
<dbReference type="Proteomes" id="UP000006201">
    <property type="component" value="Unassembled WGS sequence"/>
</dbReference>